<keyword evidence="1" id="KW-0732">Signal</keyword>
<organism evidence="2 3">
    <name type="scientific">Niveomyces insectorum RCEF 264</name>
    <dbReference type="NCBI Taxonomy" id="1081102"/>
    <lineage>
        <taxon>Eukaryota</taxon>
        <taxon>Fungi</taxon>
        <taxon>Dikarya</taxon>
        <taxon>Ascomycota</taxon>
        <taxon>Pezizomycotina</taxon>
        <taxon>Sordariomycetes</taxon>
        <taxon>Hypocreomycetidae</taxon>
        <taxon>Hypocreales</taxon>
        <taxon>Cordycipitaceae</taxon>
        <taxon>Niveomyces</taxon>
    </lineage>
</organism>
<dbReference type="Proteomes" id="UP000076874">
    <property type="component" value="Unassembled WGS sequence"/>
</dbReference>
<dbReference type="Pfam" id="PF11578">
    <property type="entry name" value="DUF3237"/>
    <property type="match status" value="1"/>
</dbReference>
<evidence type="ECO:0000256" key="1">
    <source>
        <dbReference type="SAM" id="SignalP"/>
    </source>
</evidence>
<dbReference type="OrthoDB" id="2544694at2759"/>
<name>A0A162LBK7_9HYPO</name>
<proteinExistence type="predicted"/>
<dbReference type="Gene3D" id="2.40.160.20">
    <property type="match status" value="1"/>
</dbReference>
<reference evidence="2 3" key="1">
    <citation type="journal article" date="2016" name="Genome Biol. Evol.">
        <title>Divergent and convergent evolution of fungal pathogenicity.</title>
        <authorList>
            <person name="Shang Y."/>
            <person name="Xiao G."/>
            <person name="Zheng P."/>
            <person name="Cen K."/>
            <person name="Zhan S."/>
            <person name="Wang C."/>
        </authorList>
    </citation>
    <scope>NUCLEOTIDE SEQUENCE [LARGE SCALE GENOMIC DNA]</scope>
    <source>
        <strain evidence="2 3">RCEF 264</strain>
    </source>
</reference>
<evidence type="ECO:0000313" key="3">
    <source>
        <dbReference type="Proteomes" id="UP000076874"/>
    </source>
</evidence>
<accession>A0A162LBK7</accession>
<keyword evidence="3" id="KW-1185">Reference proteome</keyword>
<feature type="signal peptide" evidence="1">
    <location>
        <begin position="1"/>
        <end position="19"/>
    </location>
</feature>
<evidence type="ECO:0000313" key="2">
    <source>
        <dbReference type="EMBL" id="OAA68264.1"/>
    </source>
</evidence>
<dbReference type="EMBL" id="AZHD01000001">
    <property type="protein sequence ID" value="OAA68264.1"/>
    <property type="molecule type" value="Genomic_DNA"/>
</dbReference>
<sequence length="186" mass="19685">MQTWTTLVFLLLAACCSRAQTTVTEPAPPGLAFLFSCNVTLGLSIKTGTGLKNTTRAVFPIGGGQAIGPKISGKILVVGADWAAYGTMFDGTNVGENGKAPNTTSYFETDARFQLVTLDGANVLVHTRGQTAPDSGGNAVHVHASFSTVHHDYAWLNDVASVGILRTNNDGYQVDLWRLTTPDAKN</sequence>
<feature type="chain" id="PRO_5007837068" evidence="1">
    <location>
        <begin position="20"/>
        <end position="186"/>
    </location>
</feature>
<dbReference type="STRING" id="1081102.A0A162LBK7"/>
<comment type="caution">
    <text evidence="2">The sequence shown here is derived from an EMBL/GenBank/DDBJ whole genome shotgun (WGS) entry which is preliminary data.</text>
</comment>
<protein>
    <submittedName>
        <fullName evidence="2">Outer membrane protein, beta-barrel</fullName>
    </submittedName>
</protein>
<dbReference type="AlphaFoldDB" id="A0A162LBK7"/>
<gene>
    <name evidence="2" type="ORF">SPI_00459</name>
</gene>